<gene>
    <name evidence="2" type="ORF">C7I85_00340</name>
</gene>
<dbReference type="AlphaFoldDB" id="A0A2P7SMH9"/>
<organism evidence="2 3">
    <name type="scientific">Pseudaminobacter soli</name>
    <name type="common">ex Li et al. 2025</name>
    <dbReference type="NCBI Taxonomy" id="1295366"/>
    <lineage>
        <taxon>Bacteria</taxon>
        <taxon>Pseudomonadati</taxon>
        <taxon>Pseudomonadota</taxon>
        <taxon>Alphaproteobacteria</taxon>
        <taxon>Hyphomicrobiales</taxon>
        <taxon>Phyllobacteriaceae</taxon>
        <taxon>Pseudaminobacter</taxon>
    </lineage>
</organism>
<feature type="chain" id="PRO_5015202123" evidence="1">
    <location>
        <begin position="30"/>
        <end position="102"/>
    </location>
</feature>
<protein>
    <submittedName>
        <fullName evidence="2">Uncharacterized protein</fullName>
    </submittedName>
</protein>
<proteinExistence type="predicted"/>
<name>A0A2P7SMH9_9HYPH</name>
<reference evidence="2 3" key="1">
    <citation type="submission" date="2018-03" db="EMBL/GenBank/DDBJ databases">
        <title>The draft genome of Mesorhizobium soli JCM 19897.</title>
        <authorList>
            <person name="Li L."/>
            <person name="Liu L."/>
            <person name="Liang L."/>
            <person name="Wang T."/>
            <person name="Zhang X."/>
        </authorList>
    </citation>
    <scope>NUCLEOTIDE SEQUENCE [LARGE SCALE GENOMIC DNA]</scope>
    <source>
        <strain evidence="2 3">JCM 19897</strain>
    </source>
</reference>
<keyword evidence="1" id="KW-0732">Signal</keyword>
<evidence type="ECO:0000256" key="1">
    <source>
        <dbReference type="SAM" id="SignalP"/>
    </source>
</evidence>
<accession>A0A2P7SMH9</accession>
<evidence type="ECO:0000313" key="2">
    <source>
        <dbReference type="EMBL" id="PSJ63621.1"/>
    </source>
</evidence>
<dbReference type="EMBL" id="PXYL01000001">
    <property type="protein sequence ID" value="PSJ63621.1"/>
    <property type="molecule type" value="Genomic_DNA"/>
</dbReference>
<feature type="signal peptide" evidence="1">
    <location>
        <begin position="1"/>
        <end position="29"/>
    </location>
</feature>
<comment type="caution">
    <text evidence="2">The sequence shown here is derived from an EMBL/GenBank/DDBJ whole genome shotgun (WGS) entry which is preliminary data.</text>
</comment>
<dbReference type="Proteomes" id="UP000240653">
    <property type="component" value="Unassembled WGS sequence"/>
</dbReference>
<sequence>MPKVSISQNIKSLMLAALAVLAMSGASQAVELRQPVKNNGFGVNQQFLNQLYIQQNEQMRQNYQQQQQFYRELDRPRVAPRQMEIPSMRPACVVSGYPPGCR</sequence>
<evidence type="ECO:0000313" key="3">
    <source>
        <dbReference type="Proteomes" id="UP000240653"/>
    </source>
</evidence>
<keyword evidence="3" id="KW-1185">Reference proteome</keyword>